<accession>A0AAE3AFM3</accession>
<dbReference type="Proteomes" id="UP001199319">
    <property type="component" value="Unassembled WGS sequence"/>
</dbReference>
<keyword evidence="4" id="KW-1185">Reference proteome</keyword>
<evidence type="ECO:0000259" key="1">
    <source>
        <dbReference type="Pfam" id="PF00534"/>
    </source>
</evidence>
<dbReference type="EMBL" id="JAJEPW010000027">
    <property type="protein sequence ID" value="MCC2129822.1"/>
    <property type="molecule type" value="Genomic_DNA"/>
</dbReference>
<dbReference type="PANTHER" id="PTHR45947">
    <property type="entry name" value="SULFOQUINOVOSYL TRANSFERASE SQD2"/>
    <property type="match status" value="1"/>
</dbReference>
<evidence type="ECO:0000259" key="2">
    <source>
        <dbReference type="Pfam" id="PF13439"/>
    </source>
</evidence>
<proteinExistence type="predicted"/>
<organism evidence="3 4">
    <name type="scientific">Brotocaccenecus cirricatena</name>
    <dbReference type="NCBI Taxonomy" id="3064195"/>
    <lineage>
        <taxon>Bacteria</taxon>
        <taxon>Bacillati</taxon>
        <taxon>Bacillota</taxon>
        <taxon>Clostridia</taxon>
        <taxon>Eubacteriales</taxon>
        <taxon>Oscillospiraceae</taxon>
        <taxon>Brotocaccenecus</taxon>
    </lineage>
</organism>
<dbReference type="InterPro" id="IPR028098">
    <property type="entry name" value="Glyco_trans_4-like_N"/>
</dbReference>
<dbReference type="PANTHER" id="PTHR45947:SF3">
    <property type="entry name" value="SULFOQUINOVOSYL TRANSFERASE SQD2"/>
    <property type="match status" value="1"/>
</dbReference>
<name>A0AAE3AFM3_9FIRM</name>
<dbReference type="InterPro" id="IPR001296">
    <property type="entry name" value="Glyco_trans_1"/>
</dbReference>
<evidence type="ECO:0000313" key="4">
    <source>
        <dbReference type="Proteomes" id="UP001199319"/>
    </source>
</evidence>
<evidence type="ECO:0000313" key="3">
    <source>
        <dbReference type="EMBL" id="MCC2129822.1"/>
    </source>
</evidence>
<dbReference type="CDD" id="cd03812">
    <property type="entry name" value="GT4_CapH-like"/>
    <property type="match status" value="1"/>
</dbReference>
<dbReference type="Pfam" id="PF00534">
    <property type="entry name" value="Glycos_transf_1"/>
    <property type="match status" value="1"/>
</dbReference>
<dbReference type="InterPro" id="IPR050194">
    <property type="entry name" value="Glycosyltransferase_grp1"/>
</dbReference>
<dbReference type="SUPFAM" id="SSF53756">
    <property type="entry name" value="UDP-Glycosyltransferase/glycogen phosphorylase"/>
    <property type="match status" value="1"/>
</dbReference>
<dbReference type="Gene3D" id="3.40.50.2000">
    <property type="entry name" value="Glycogen Phosphorylase B"/>
    <property type="match status" value="2"/>
</dbReference>
<protein>
    <submittedName>
        <fullName evidence="3">Glycosyltransferase family 1 protein</fullName>
    </submittedName>
</protein>
<feature type="domain" description="Glycosyltransferase subfamily 4-like N-terminal" evidence="2">
    <location>
        <begin position="17"/>
        <end position="179"/>
    </location>
</feature>
<dbReference type="Pfam" id="PF13439">
    <property type="entry name" value="Glyco_transf_4"/>
    <property type="match status" value="1"/>
</dbReference>
<dbReference type="AlphaFoldDB" id="A0AAE3AFM3"/>
<reference evidence="3" key="1">
    <citation type="submission" date="2021-10" db="EMBL/GenBank/DDBJ databases">
        <title>Anaerobic single-cell dispensing facilitates the cultivation of human gut bacteria.</title>
        <authorList>
            <person name="Afrizal A."/>
        </authorList>
    </citation>
    <scope>NUCLEOTIDE SEQUENCE</scope>
    <source>
        <strain evidence="3">CLA-AA-H272</strain>
    </source>
</reference>
<gene>
    <name evidence="3" type="ORF">LKD37_09870</name>
</gene>
<feature type="domain" description="Glycosyl transferase family 1" evidence="1">
    <location>
        <begin position="188"/>
        <end position="308"/>
    </location>
</feature>
<dbReference type="RefSeq" id="WP_302929059.1">
    <property type="nucleotide sequence ID" value="NZ_JAJEPW010000027.1"/>
</dbReference>
<dbReference type="GO" id="GO:0016757">
    <property type="term" value="F:glycosyltransferase activity"/>
    <property type="evidence" value="ECO:0007669"/>
    <property type="project" value="InterPro"/>
</dbReference>
<sequence length="375" mass="42983">MDKPIRVLHVIGIMNRGGAETMIMNLYRHIDRSKVQFDFVENSSEPAIFDEEIISLGGRIYRCPHYNGKNHFTYVKWWNEFFQAHSKEYPIVHGHLGSTAAIYLAIAKKYGVYTIAHSHNTNANRSLQQVAYAVYSFPTRFVADHFFACSAEAARDRFGRKISENHQLCQVLKNAIDLQQFFISASNREYIRKKYAIDKDAFVIGHIGRFAEQKNHRFLIEVFEQIVRDFPNAVLLLVGDGELRSKIENMVFEHNLTQNVIFAGVQTNVQEFYQAMDVFAFPSLYEGLGIVLIEAQASGLPCCVSDSVSQEAILTKLIQQRPLRDGALAWAKWILSRKNEPHLDTTAEIQQAGYDIRTTTLWLQHFYEDAAKKHG</sequence>
<comment type="caution">
    <text evidence="3">The sequence shown here is derived from an EMBL/GenBank/DDBJ whole genome shotgun (WGS) entry which is preliminary data.</text>
</comment>